<dbReference type="InterPro" id="IPR014044">
    <property type="entry name" value="CAP_dom"/>
</dbReference>
<comment type="caution">
    <text evidence="3">The sequence shown here is derived from an EMBL/GenBank/DDBJ whole genome shotgun (WGS) entry which is preliminary data.</text>
</comment>
<dbReference type="Gene3D" id="3.40.33.10">
    <property type="entry name" value="CAP"/>
    <property type="match status" value="1"/>
</dbReference>
<proteinExistence type="predicted"/>
<keyword evidence="4" id="KW-1185">Reference proteome</keyword>
<dbReference type="CDD" id="cd05379">
    <property type="entry name" value="CAP_bacterial"/>
    <property type="match status" value="1"/>
</dbReference>
<gene>
    <name evidence="3" type="ORF">ACFQO7_16495</name>
</gene>
<dbReference type="Proteomes" id="UP001596392">
    <property type="component" value="Unassembled WGS sequence"/>
</dbReference>
<reference evidence="4" key="1">
    <citation type="journal article" date="2019" name="Int. J. Syst. Evol. Microbiol.">
        <title>The Global Catalogue of Microorganisms (GCM) 10K type strain sequencing project: providing services to taxonomists for standard genome sequencing and annotation.</title>
        <authorList>
            <consortium name="The Broad Institute Genomics Platform"/>
            <consortium name="The Broad Institute Genome Sequencing Center for Infectious Disease"/>
            <person name="Wu L."/>
            <person name="Ma J."/>
        </authorList>
    </citation>
    <scope>NUCLEOTIDE SEQUENCE [LARGE SCALE GENOMIC DNA]</scope>
    <source>
        <strain evidence="4">CGMCC 1.9106</strain>
    </source>
</reference>
<organism evidence="3 4">
    <name type="scientific">Catellatospora aurea</name>
    <dbReference type="NCBI Taxonomy" id="1337874"/>
    <lineage>
        <taxon>Bacteria</taxon>
        <taxon>Bacillati</taxon>
        <taxon>Actinomycetota</taxon>
        <taxon>Actinomycetes</taxon>
        <taxon>Micromonosporales</taxon>
        <taxon>Micromonosporaceae</taxon>
        <taxon>Catellatospora</taxon>
    </lineage>
</organism>
<protein>
    <submittedName>
        <fullName evidence="3">CAP domain-containing protein</fullName>
    </submittedName>
</protein>
<dbReference type="SUPFAM" id="SSF55797">
    <property type="entry name" value="PR-1-like"/>
    <property type="match status" value="1"/>
</dbReference>
<evidence type="ECO:0000313" key="3">
    <source>
        <dbReference type="EMBL" id="MFC7244072.1"/>
    </source>
</evidence>
<evidence type="ECO:0000313" key="4">
    <source>
        <dbReference type="Proteomes" id="UP001596392"/>
    </source>
</evidence>
<feature type="compositionally biased region" description="Low complexity" evidence="1">
    <location>
        <begin position="88"/>
        <end position="113"/>
    </location>
</feature>
<dbReference type="RefSeq" id="WP_376807137.1">
    <property type="nucleotide sequence ID" value="NZ_JBHTAC010000014.1"/>
</dbReference>
<dbReference type="InterPro" id="IPR035940">
    <property type="entry name" value="CAP_sf"/>
</dbReference>
<dbReference type="EMBL" id="JBHTAC010000014">
    <property type="protein sequence ID" value="MFC7244072.1"/>
    <property type="molecule type" value="Genomic_DNA"/>
</dbReference>
<feature type="domain" description="SCP" evidence="2">
    <location>
        <begin position="132"/>
        <end position="246"/>
    </location>
</feature>
<accession>A0ABW2GZE0</accession>
<name>A0ABW2GZE0_9ACTN</name>
<evidence type="ECO:0000259" key="2">
    <source>
        <dbReference type="Pfam" id="PF00188"/>
    </source>
</evidence>
<dbReference type="PANTHER" id="PTHR31157">
    <property type="entry name" value="SCP DOMAIN-CONTAINING PROTEIN"/>
    <property type="match status" value="1"/>
</dbReference>
<feature type="region of interest" description="Disordered" evidence="1">
    <location>
        <begin position="71"/>
        <end position="120"/>
    </location>
</feature>
<sequence>MAPRGRYAGRHRARLRLLPALVGSGALLVALVGGALVLSGPSAVPAPAGGSPTVGAADVTGSDDTAAALYGDTPSSRITPAGSPPVSPRSAAAVPDTSAANRPAAARAAVPAPRTSPESDRITALESLVAVLINRERDRAGCGRLHTDTQMAEAARRHSTDMARYDYFSHTGRNGSSFVDRLEDAGYPRRHAAGENIAYGYSTAQAVVDAWMASTGHRNNILNCDARATGVGLAYQERRAYWTQEFGRE</sequence>
<dbReference type="Pfam" id="PF00188">
    <property type="entry name" value="CAP"/>
    <property type="match status" value="1"/>
</dbReference>
<evidence type="ECO:0000256" key="1">
    <source>
        <dbReference type="SAM" id="MobiDB-lite"/>
    </source>
</evidence>
<dbReference type="PANTHER" id="PTHR31157:SF1">
    <property type="entry name" value="SCP DOMAIN-CONTAINING PROTEIN"/>
    <property type="match status" value="1"/>
</dbReference>